<dbReference type="GO" id="GO:0031071">
    <property type="term" value="F:cysteine desulfurase activity"/>
    <property type="evidence" value="ECO:0007669"/>
    <property type="project" value="UniProtKB-EC"/>
</dbReference>
<accession>C7R4P7</accession>
<evidence type="ECO:0000256" key="2">
    <source>
        <dbReference type="ARBA" id="ARBA00006490"/>
    </source>
</evidence>
<keyword evidence="5" id="KW-0663">Pyridoxal phosphate</keyword>
<dbReference type="EMBL" id="CP001706">
    <property type="protein sequence ID" value="ACV09104.1"/>
    <property type="molecule type" value="Genomic_DNA"/>
</dbReference>
<dbReference type="eggNOG" id="COG1104">
    <property type="taxonomic scope" value="Bacteria"/>
</dbReference>
<evidence type="ECO:0000256" key="6">
    <source>
        <dbReference type="ARBA" id="ARBA00023004"/>
    </source>
</evidence>
<dbReference type="InterPro" id="IPR015421">
    <property type="entry name" value="PyrdxlP-dep_Trfase_major"/>
</dbReference>
<dbReference type="Proteomes" id="UP000000628">
    <property type="component" value="Chromosome"/>
</dbReference>
<dbReference type="Gene3D" id="3.40.640.10">
    <property type="entry name" value="Type I PLP-dependent aspartate aminotransferase-like (Major domain)"/>
    <property type="match status" value="1"/>
</dbReference>
<dbReference type="InterPro" id="IPR000192">
    <property type="entry name" value="Aminotrans_V_dom"/>
</dbReference>
<keyword evidence="3 11" id="KW-0808">Transferase</keyword>
<evidence type="ECO:0000256" key="5">
    <source>
        <dbReference type="ARBA" id="ARBA00022898"/>
    </source>
</evidence>
<feature type="region of interest" description="Disordered" evidence="9">
    <location>
        <begin position="1"/>
        <end position="31"/>
    </location>
</feature>
<dbReference type="STRING" id="471856.Jden_1454"/>
<dbReference type="InterPro" id="IPR016454">
    <property type="entry name" value="Cysteine_dSase"/>
</dbReference>
<dbReference type="InterPro" id="IPR015422">
    <property type="entry name" value="PyrdxlP-dep_Trfase_small"/>
</dbReference>
<comment type="catalytic activity">
    <reaction evidence="8">
        <text>(sulfur carrier)-H + L-cysteine = (sulfur carrier)-SH + L-alanine</text>
        <dbReference type="Rhea" id="RHEA:43892"/>
        <dbReference type="Rhea" id="RHEA-COMP:14737"/>
        <dbReference type="Rhea" id="RHEA-COMP:14739"/>
        <dbReference type="ChEBI" id="CHEBI:29917"/>
        <dbReference type="ChEBI" id="CHEBI:35235"/>
        <dbReference type="ChEBI" id="CHEBI:57972"/>
        <dbReference type="ChEBI" id="CHEBI:64428"/>
        <dbReference type="EC" id="2.8.1.7"/>
    </reaction>
</comment>
<name>C7R4P7_JONDD</name>
<dbReference type="SUPFAM" id="SSF53383">
    <property type="entry name" value="PLP-dependent transferases"/>
    <property type="match status" value="1"/>
</dbReference>
<dbReference type="HOGENOM" id="CLU_003433_0_0_11"/>
<protein>
    <submittedName>
        <fullName evidence="11">Cysteine desulfurase</fullName>
        <ecNumber evidence="11">2.8.1.7</ecNumber>
    </submittedName>
</protein>
<dbReference type="KEGG" id="jde:Jden_1454"/>
<feature type="compositionally biased region" description="Polar residues" evidence="9">
    <location>
        <begin position="13"/>
        <end position="25"/>
    </location>
</feature>
<evidence type="ECO:0000256" key="7">
    <source>
        <dbReference type="ARBA" id="ARBA00023014"/>
    </source>
</evidence>
<proteinExistence type="inferred from homology"/>
<comment type="cofactor">
    <cofactor evidence="1">
        <name>pyridoxal 5'-phosphate</name>
        <dbReference type="ChEBI" id="CHEBI:597326"/>
    </cofactor>
</comment>
<keyword evidence="4" id="KW-0479">Metal-binding</keyword>
<keyword evidence="12" id="KW-1185">Reference proteome</keyword>
<evidence type="ECO:0000256" key="3">
    <source>
        <dbReference type="ARBA" id="ARBA00022679"/>
    </source>
</evidence>
<gene>
    <name evidence="11" type="ordered locus">Jden_1454</name>
</gene>
<evidence type="ECO:0000256" key="8">
    <source>
        <dbReference type="ARBA" id="ARBA00050776"/>
    </source>
</evidence>
<evidence type="ECO:0000313" key="11">
    <source>
        <dbReference type="EMBL" id="ACV09104.1"/>
    </source>
</evidence>
<evidence type="ECO:0000256" key="1">
    <source>
        <dbReference type="ARBA" id="ARBA00001933"/>
    </source>
</evidence>
<dbReference type="InterPro" id="IPR015424">
    <property type="entry name" value="PyrdxlP-dep_Trfase"/>
</dbReference>
<evidence type="ECO:0000259" key="10">
    <source>
        <dbReference type="Pfam" id="PF00266"/>
    </source>
</evidence>
<dbReference type="PANTHER" id="PTHR11601">
    <property type="entry name" value="CYSTEINE DESULFURYLASE FAMILY MEMBER"/>
    <property type="match status" value="1"/>
</dbReference>
<dbReference type="GO" id="GO:0051536">
    <property type="term" value="F:iron-sulfur cluster binding"/>
    <property type="evidence" value="ECO:0007669"/>
    <property type="project" value="UniProtKB-KW"/>
</dbReference>
<comment type="similarity">
    <text evidence="2">Belongs to the class-V pyridoxal-phosphate-dependent aminotransferase family. NifS/IscS subfamily.</text>
</comment>
<dbReference type="PIRSF" id="PIRSF005572">
    <property type="entry name" value="NifS"/>
    <property type="match status" value="1"/>
</dbReference>
<dbReference type="PANTHER" id="PTHR11601:SF34">
    <property type="entry name" value="CYSTEINE DESULFURASE"/>
    <property type="match status" value="1"/>
</dbReference>
<evidence type="ECO:0000256" key="9">
    <source>
        <dbReference type="SAM" id="MobiDB-lite"/>
    </source>
</evidence>
<feature type="domain" description="Aminotransferase class V" evidence="10">
    <location>
        <begin position="56"/>
        <end position="204"/>
    </location>
</feature>
<dbReference type="EC" id="2.8.1.7" evidence="11"/>
<dbReference type="OrthoDB" id="9808002at2"/>
<dbReference type="Pfam" id="PF00266">
    <property type="entry name" value="Aminotran_5"/>
    <property type="match status" value="2"/>
</dbReference>
<keyword evidence="6" id="KW-0408">Iron</keyword>
<evidence type="ECO:0000256" key="4">
    <source>
        <dbReference type="ARBA" id="ARBA00022723"/>
    </source>
</evidence>
<organism evidence="11 12">
    <name type="scientific">Jonesia denitrificans (strain ATCC 14870 / DSM 20603 / BCRC 15368 / CIP 55.134 / JCM 11481 / NBRC 15587 / NCTC 10816 / Prevot 55134)</name>
    <name type="common">Listeria denitrificans</name>
    <dbReference type="NCBI Taxonomy" id="471856"/>
    <lineage>
        <taxon>Bacteria</taxon>
        <taxon>Bacillati</taxon>
        <taxon>Actinomycetota</taxon>
        <taxon>Actinomycetes</taxon>
        <taxon>Micrococcales</taxon>
        <taxon>Jonesiaceae</taxon>
        <taxon>Jonesia</taxon>
    </lineage>
</organism>
<reference evidence="11 12" key="1">
    <citation type="journal article" date="2009" name="Stand. Genomic Sci.">
        <title>Complete genome sequence of Jonesia denitrificans type strain (Prevot 55134).</title>
        <authorList>
            <person name="Pukall R."/>
            <person name="Gehrich-Schroter G."/>
            <person name="Lapidus A."/>
            <person name="Nolan M."/>
            <person name="Glavina Del Rio T."/>
            <person name="Lucas S."/>
            <person name="Chen F."/>
            <person name="Tice H."/>
            <person name="Pitluck S."/>
            <person name="Cheng J.F."/>
            <person name="Copeland A."/>
            <person name="Saunders E."/>
            <person name="Brettin T."/>
            <person name="Detter J.C."/>
            <person name="Bruce D."/>
            <person name="Goodwin L."/>
            <person name="Pati A."/>
            <person name="Ivanova N."/>
            <person name="Mavromatis K."/>
            <person name="Ovchinnikova G."/>
            <person name="Chen A."/>
            <person name="Palaniappan K."/>
            <person name="Land M."/>
            <person name="Hauser L."/>
            <person name="Chang Y.J."/>
            <person name="Jeffries C.D."/>
            <person name="Chain P."/>
            <person name="Goker M."/>
            <person name="Bristow J."/>
            <person name="Eisen J.A."/>
            <person name="Markowitz V."/>
            <person name="Hugenholtz P."/>
            <person name="Kyrpides N.C."/>
            <person name="Klenk H.P."/>
            <person name="Han C."/>
        </authorList>
    </citation>
    <scope>NUCLEOTIDE SEQUENCE [LARGE SCALE GENOMIC DNA]</scope>
    <source>
        <strain evidence="12">ATCC 14870 / DSM 20603 / BCRC 15368 / CIP 55.134 / JCM 11481 / NBRC 15587 / NCTC 10816 / Prevot 55134</strain>
    </source>
</reference>
<keyword evidence="7" id="KW-0411">Iron-sulfur</keyword>
<dbReference type="Gene3D" id="3.90.1150.10">
    <property type="entry name" value="Aspartate Aminotransferase, domain 1"/>
    <property type="match status" value="1"/>
</dbReference>
<feature type="domain" description="Aminotransferase class V" evidence="10">
    <location>
        <begin position="251"/>
        <end position="377"/>
    </location>
</feature>
<dbReference type="GO" id="GO:0046872">
    <property type="term" value="F:metal ion binding"/>
    <property type="evidence" value="ECO:0007669"/>
    <property type="project" value="UniProtKB-KW"/>
</dbReference>
<dbReference type="AlphaFoldDB" id="C7R4P7"/>
<dbReference type="RefSeq" id="WP_015771732.1">
    <property type="nucleotide sequence ID" value="NC_013174.1"/>
</dbReference>
<sequence length="397" mass="41446">MASQPRTPDASGASESTSPPFTPTRTHMDAGGNQRITELGRTAYLQALDDGWADPRRLNSESRRAAALLDAAREAIASVLGFHPSEVHIGPSLVEVAHRTVGAVLRGRRRVGTGLVMSAVERAALINAATFHGATPTLVGVDSHGRVDADAFVSELGSDGIAAAVLQAANHEVGTTQPVDIVAQAAKAHGIPLIVDAGASIGHIAPPAYGDVVLAQPADWGGGHGVGIAGVRARTRIARNWPEDTEPWFPGTVNIPAVFAAAVTLGEAERERQEWAARSAGFVDEIRAAASLVPDCEVVGDPVNRLPHVVTFSCLYVDGEALVTEWDRRGFAVGSGSACTSLTLQPSHVLAAMGVLTHGNVRLVVDKSVTADDVHRLCHQIPDVVAQVRSQLGVDGL</sequence>
<evidence type="ECO:0000313" key="12">
    <source>
        <dbReference type="Proteomes" id="UP000000628"/>
    </source>
</evidence>